<keyword evidence="1" id="KW-0472">Membrane</keyword>
<keyword evidence="4" id="KW-1185">Reference proteome</keyword>
<accession>A0ABW5NBW3</accession>
<dbReference type="EMBL" id="JBHULX010000039">
    <property type="protein sequence ID" value="MFD2592364.1"/>
    <property type="molecule type" value="Genomic_DNA"/>
</dbReference>
<evidence type="ECO:0000259" key="2">
    <source>
        <dbReference type="Pfam" id="PF06580"/>
    </source>
</evidence>
<dbReference type="Pfam" id="PF06580">
    <property type="entry name" value="His_kinase"/>
    <property type="match status" value="1"/>
</dbReference>
<feature type="transmembrane region" description="Helical" evidence="1">
    <location>
        <begin position="265"/>
        <end position="281"/>
    </location>
</feature>
<feature type="transmembrane region" description="Helical" evidence="1">
    <location>
        <begin position="172"/>
        <end position="194"/>
    </location>
</feature>
<keyword evidence="3" id="KW-0808">Transferase</keyword>
<dbReference type="GO" id="GO:0016301">
    <property type="term" value="F:kinase activity"/>
    <property type="evidence" value="ECO:0007669"/>
    <property type="project" value="UniProtKB-KW"/>
</dbReference>
<protein>
    <submittedName>
        <fullName evidence="3">Histidine kinase</fullName>
    </submittedName>
</protein>
<keyword evidence="3" id="KW-0418">Kinase</keyword>
<feature type="domain" description="Signal transduction histidine kinase internal region" evidence="2">
    <location>
        <begin position="374"/>
        <end position="448"/>
    </location>
</feature>
<feature type="transmembrane region" description="Helical" evidence="1">
    <location>
        <begin position="232"/>
        <end position="253"/>
    </location>
</feature>
<reference evidence="4" key="1">
    <citation type="journal article" date="2019" name="Int. J. Syst. Evol. Microbiol.">
        <title>The Global Catalogue of Microorganisms (GCM) 10K type strain sequencing project: providing services to taxonomists for standard genome sequencing and annotation.</title>
        <authorList>
            <consortium name="The Broad Institute Genomics Platform"/>
            <consortium name="The Broad Institute Genome Sequencing Center for Infectious Disease"/>
            <person name="Wu L."/>
            <person name="Ma J."/>
        </authorList>
    </citation>
    <scope>NUCLEOTIDE SEQUENCE [LARGE SCALE GENOMIC DNA]</scope>
    <source>
        <strain evidence="4">KCTC 42423</strain>
    </source>
</reference>
<feature type="transmembrane region" description="Helical" evidence="1">
    <location>
        <begin position="287"/>
        <end position="308"/>
    </location>
</feature>
<dbReference type="Proteomes" id="UP001597459">
    <property type="component" value="Unassembled WGS sequence"/>
</dbReference>
<comment type="caution">
    <text evidence="3">The sequence shown here is derived from an EMBL/GenBank/DDBJ whole genome shotgun (WGS) entry which is preliminary data.</text>
</comment>
<dbReference type="InterPro" id="IPR050640">
    <property type="entry name" value="Bact_2-comp_sensor_kinase"/>
</dbReference>
<keyword evidence="1" id="KW-1133">Transmembrane helix</keyword>
<sequence>MKANLFRIFFLLMGLFLNMSCTIDNIHERGETRYMIGDQEEWAATHFDDRLWKKEINIEGGEIFWARTVIDIKKAPAPLTTYGMQFNSFGEYEVYWDGQLVGRNGNPGKEAVSEPSGRMWAIFAIPKELTTEGKHVLAIRKSLLYYPKHAYGFKVWLHDFEYLVKFPLINTAFMHIFAGAFLLAALYFFFLYLGNKKEYPVLIFGGSCFLFFALIIMEFIRTYIPIHYSQHHIRLEIIGFLTFFIAILVPLYFTLQFPYPKQKNIFIAYLVVLLIVFWVDHTSYDYTAYQLGICMWVFSLGIVLFGIYRKQKGSFIVLLALLLCWLINSITHYDTSLFAGFGVIVLGMFYILSVKTKDQRVAYEKSLLQSTRLRLALLKKNIQPHFIMNSLTSLMDWVEESPKKGVEFIEALAAEFDLLNQIENKTLIPIHQEIALCKTHLEVMEYRKEITYIWEEEGIQEEEEIPPAILHTLLENGVTHCTPLADNRIGFKLLYEEHNTHICYTFLTIAKVRNPLKKIKEGTGIRYIKARLKESYGTNWHFSSEAVSEGWKNKICINR</sequence>
<feature type="transmembrane region" description="Helical" evidence="1">
    <location>
        <begin position="337"/>
        <end position="354"/>
    </location>
</feature>
<dbReference type="InterPro" id="IPR010559">
    <property type="entry name" value="Sig_transdc_His_kin_internal"/>
</dbReference>
<gene>
    <name evidence="3" type="ORF">ACFSTE_16110</name>
</gene>
<dbReference type="PANTHER" id="PTHR34220">
    <property type="entry name" value="SENSOR HISTIDINE KINASE YPDA"/>
    <property type="match status" value="1"/>
</dbReference>
<organism evidence="3 4">
    <name type="scientific">Aquimarina hainanensis</name>
    <dbReference type="NCBI Taxonomy" id="1578017"/>
    <lineage>
        <taxon>Bacteria</taxon>
        <taxon>Pseudomonadati</taxon>
        <taxon>Bacteroidota</taxon>
        <taxon>Flavobacteriia</taxon>
        <taxon>Flavobacteriales</taxon>
        <taxon>Flavobacteriaceae</taxon>
        <taxon>Aquimarina</taxon>
    </lineage>
</organism>
<feature type="transmembrane region" description="Helical" evidence="1">
    <location>
        <begin position="201"/>
        <end position="220"/>
    </location>
</feature>
<evidence type="ECO:0000313" key="4">
    <source>
        <dbReference type="Proteomes" id="UP001597459"/>
    </source>
</evidence>
<proteinExistence type="predicted"/>
<dbReference type="RefSeq" id="WP_378254339.1">
    <property type="nucleotide sequence ID" value="NZ_JBHSJV010000001.1"/>
</dbReference>
<evidence type="ECO:0000313" key="3">
    <source>
        <dbReference type="EMBL" id="MFD2592364.1"/>
    </source>
</evidence>
<keyword evidence="1" id="KW-0812">Transmembrane</keyword>
<name>A0ABW5NBW3_9FLAO</name>
<evidence type="ECO:0000256" key="1">
    <source>
        <dbReference type="SAM" id="Phobius"/>
    </source>
</evidence>
<feature type="transmembrane region" description="Helical" evidence="1">
    <location>
        <begin position="315"/>
        <end position="331"/>
    </location>
</feature>
<dbReference type="PANTHER" id="PTHR34220:SF7">
    <property type="entry name" value="SENSOR HISTIDINE KINASE YPDA"/>
    <property type="match status" value="1"/>
</dbReference>